<evidence type="ECO:0000313" key="4">
    <source>
        <dbReference type="EMBL" id="QTQ13687.1"/>
    </source>
</evidence>
<dbReference type="Pfam" id="PF23357">
    <property type="entry name" value="DUF7088"/>
    <property type="match status" value="1"/>
</dbReference>
<evidence type="ECO:0000313" key="5">
    <source>
        <dbReference type="Proteomes" id="UP000671908"/>
    </source>
</evidence>
<dbReference type="InterPro" id="IPR055458">
    <property type="entry name" value="IFT52_GIFT"/>
</dbReference>
<dbReference type="Pfam" id="PF23355">
    <property type="entry name" value="IFT52_GIFT"/>
    <property type="match status" value="1"/>
</dbReference>
<feature type="domain" description="DUF7088" evidence="3">
    <location>
        <begin position="39"/>
        <end position="124"/>
    </location>
</feature>
<keyword evidence="1" id="KW-0472">Membrane</keyword>
<protein>
    <submittedName>
        <fullName evidence="4">GldG family protein</fullName>
    </submittedName>
</protein>
<dbReference type="KEGG" id="tpav:HRQ91_04000"/>
<feature type="transmembrane region" description="Helical" evidence="1">
    <location>
        <begin position="423"/>
        <end position="445"/>
    </location>
</feature>
<dbReference type="InterPro" id="IPR055396">
    <property type="entry name" value="DUF7088"/>
</dbReference>
<reference evidence="4 5" key="1">
    <citation type="journal article" date="2021" name="Microbiol. Resour. Announc.">
        <title>Complete Genome Sequences of Three Human Oral Treponema parvum Isolates.</title>
        <authorList>
            <person name="Zeng H."/>
            <person name="Watt R.M."/>
        </authorList>
    </citation>
    <scope>NUCLEOTIDE SEQUENCE [LARGE SCALE GENOMIC DNA]</scope>
    <source>
        <strain evidence="4 5">ATCC 700770</strain>
    </source>
</reference>
<dbReference type="Proteomes" id="UP000671908">
    <property type="component" value="Chromosome"/>
</dbReference>
<evidence type="ECO:0000259" key="2">
    <source>
        <dbReference type="Pfam" id="PF23355"/>
    </source>
</evidence>
<name>A0A975F3D8_9SPIR</name>
<evidence type="ECO:0000259" key="3">
    <source>
        <dbReference type="Pfam" id="PF23357"/>
    </source>
</evidence>
<keyword evidence="1" id="KW-0812">Transmembrane</keyword>
<feature type="domain" description="IFT52 GIFT" evidence="2">
    <location>
        <begin position="206"/>
        <end position="267"/>
    </location>
</feature>
<dbReference type="AlphaFoldDB" id="A0A975F3D8"/>
<keyword evidence="1" id="KW-1133">Transmembrane helix</keyword>
<organism evidence="4 5">
    <name type="scientific">Treponema parvum</name>
    <dbReference type="NCBI Taxonomy" id="138851"/>
    <lineage>
        <taxon>Bacteria</taxon>
        <taxon>Pseudomonadati</taxon>
        <taxon>Spirochaetota</taxon>
        <taxon>Spirochaetia</taxon>
        <taxon>Spirochaetales</taxon>
        <taxon>Treponemataceae</taxon>
        <taxon>Treponema</taxon>
    </lineage>
</organism>
<dbReference type="EMBL" id="CP054142">
    <property type="protein sequence ID" value="QTQ13687.1"/>
    <property type="molecule type" value="Genomic_DNA"/>
</dbReference>
<keyword evidence="5" id="KW-1185">Reference proteome</keyword>
<proteinExistence type="predicted"/>
<gene>
    <name evidence="4" type="ORF">HRQ91_04000</name>
</gene>
<accession>A0A975F3D8</accession>
<evidence type="ECO:0000256" key="1">
    <source>
        <dbReference type="SAM" id="Phobius"/>
    </source>
</evidence>
<dbReference type="RefSeq" id="WP_210120373.1">
    <property type="nucleotide sequence ID" value="NZ_CP054142.1"/>
</dbReference>
<sequence length="450" mass="50560">MSKKYFYLCLILSLISFSAIGFCAVYLTNNFGAKLDFTEKKLYTLSSETKKILSSLENDITITVYNRETDFPIFIKNLLDSYKPENKHISIEYCDPYSDPQTIRKMKDRGFEIAENDISVESDNCTKLLKIENLYKLNLSGNKVEQLLAEQKISSAIDFVTTDNRKTVLFTDGHGEEPSVSLEDVFENNHFKVVLSEISVLGIDPETILIVICAPKKDFTEDEISLLEEYLRSGGSVMLFAELGSSGMSNLSYFLKDRGIGLTDSAIHEPKLYISGNQLNIVANYCENEINTYFTHNRRYVIAPSSSEVTQEYISQGRTNTAQVLRTTSESFSEDGSIGSKGICVSSVRKNVDKNGLLKDQKLIVFGSKLIYGDDLLCEEKLANFDFVVQATAWLIGDYSLLDIPPKKIEAYIIPVTASQSSLYGIITMGVIPAIILLFGFIVLFRRKYL</sequence>